<dbReference type="Proteomes" id="UP000183952">
    <property type="component" value="Unassembled WGS sequence"/>
</dbReference>
<dbReference type="Pfam" id="PF02578">
    <property type="entry name" value="Cu-oxidase_4"/>
    <property type="match status" value="1"/>
</dbReference>
<evidence type="ECO:0000256" key="3">
    <source>
        <dbReference type="ARBA" id="ARBA00007353"/>
    </source>
</evidence>
<comment type="catalytic activity">
    <reaction evidence="8">
        <text>adenosine + H2O + H(+) = inosine + NH4(+)</text>
        <dbReference type="Rhea" id="RHEA:24408"/>
        <dbReference type="ChEBI" id="CHEBI:15377"/>
        <dbReference type="ChEBI" id="CHEBI:15378"/>
        <dbReference type="ChEBI" id="CHEBI:16335"/>
        <dbReference type="ChEBI" id="CHEBI:17596"/>
        <dbReference type="ChEBI" id="CHEBI:28938"/>
        <dbReference type="EC" id="3.5.4.4"/>
    </reaction>
    <physiologicalReaction direction="left-to-right" evidence="8">
        <dbReference type="Rhea" id="RHEA:24409"/>
    </physiologicalReaction>
</comment>
<comment type="similarity">
    <text evidence="3 11">Belongs to the purine nucleoside phosphorylase YfiH/LACC1 family.</text>
</comment>
<name>A0A1M6JBZ8_9CLOT</name>
<dbReference type="RefSeq" id="WP_072901174.1">
    <property type="nucleotide sequence ID" value="NZ_FRAD01000003.1"/>
</dbReference>
<dbReference type="InterPro" id="IPR011324">
    <property type="entry name" value="Cytotoxic_necrot_fac-like_cat"/>
</dbReference>
<dbReference type="AlphaFoldDB" id="A0A1M6JBZ8"/>
<sequence length="241" mass="27520">MDKNVFSLKNIGGYEFIEFNCGNMYGYFSTAKGGLCFNKNTPDGIENLNNLKKWFGKDKLSYLSQIHSDITMVADDNIYEGDGLITHESNRIIGVFTADCVPIILMDEEHRCIAAVHSGWKGTAKNIVVKSLKKMESQYGTKPQYTKVFIGPHINKCCFQVGSEVIEEFQKNPLFNSSMVINESYIDLYAYIKTTLIDQGIKEDNIYNVDVCTYCNTDFSLHSYRRHKKGYGRMFSFAFIK</sequence>
<gene>
    <name evidence="12" type="ORF">SAMN02745248_00127</name>
</gene>
<evidence type="ECO:0000256" key="2">
    <source>
        <dbReference type="ARBA" id="ARBA00003215"/>
    </source>
</evidence>
<evidence type="ECO:0000313" key="13">
    <source>
        <dbReference type="Proteomes" id="UP000183952"/>
    </source>
</evidence>
<keyword evidence="7" id="KW-0862">Zinc</keyword>
<dbReference type="EMBL" id="FRAD01000003">
    <property type="protein sequence ID" value="SHJ44134.1"/>
    <property type="molecule type" value="Genomic_DNA"/>
</dbReference>
<evidence type="ECO:0000256" key="7">
    <source>
        <dbReference type="ARBA" id="ARBA00022833"/>
    </source>
</evidence>
<comment type="catalytic activity">
    <reaction evidence="9">
        <text>adenosine + phosphate = alpha-D-ribose 1-phosphate + adenine</text>
        <dbReference type="Rhea" id="RHEA:27642"/>
        <dbReference type="ChEBI" id="CHEBI:16335"/>
        <dbReference type="ChEBI" id="CHEBI:16708"/>
        <dbReference type="ChEBI" id="CHEBI:43474"/>
        <dbReference type="ChEBI" id="CHEBI:57720"/>
        <dbReference type="EC" id="2.4.2.1"/>
    </reaction>
    <physiologicalReaction direction="left-to-right" evidence="9">
        <dbReference type="Rhea" id="RHEA:27643"/>
    </physiologicalReaction>
</comment>
<dbReference type="STRING" id="1121331.SAMN02745248_00127"/>
<comment type="catalytic activity">
    <reaction evidence="1">
        <text>inosine + phosphate = alpha-D-ribose 1-phosphate + hypoxanthine</text>
        <dbReference type="Rhea" id="RHEA:27646"/>
        <dbReference type="ChEBI" id="CHEBI:17368"/>
        <dbReference type="ChEBI" id="CHEBI:17596"/>
        <dbReference type="ChEBI" id="CHEBI:43474"/>
        <dbReference type="ChEBI" id="CHEBI:57720"/>
        <dbReference type="EC" id="2.4.2.1"/>
    </reaction>
    <physiologicalReaction direction="left-to-right" evidence="1">
        <dbReference type="Rhea" id="RHEA:27647"/>
    </physiologicalReaction>
</comment>
<evidence type="ECO:0000256" key="10">
    <source>
        <dbReference type="ARBA" id="ARBA00049893"/>
    </source>
</evidence>
<dbReference type="InterPro" id="IPR003730">
    <property type="entry name" value="Cu_polyphenol_OxRdtase"/>
</dbReference>
<comment type="function">
    <text evidence="2">Purine nucleoside enzyme that catalyzes the phosphorolysis of adenosine and inosine nucleosides, yielding D-ribose 1-phosphate and the respective free bases, adenine and hypoxanthine. Also catalyzes the phosphorolysis of S-methyl-5'-thioadenosine into adenine and S-methyl-5-thio-alpha-D-ribose 1-phosphate. Also has adenosine deaminase activity.</text>
</comment>
<dbReference type="GO" id="GO:0016787">
    <property type="term" value="F:hydrolase activity"/>
    <property type="evidence" value="ECO:0007669"/>
    <property type="project" value="UniProtKB-KW"/>
</dbReference>
<organism evidence="12 13">
    <name type="scientific">Hathewaya proteolytica DSM 3090</name>
    <dbReference type="NCBI Taxonomy" id="1121331"/>
    <lineage>
        <taxon>Bacteria</taxon>
        <taxon>Bacillati</taxon>
        <taxon>Bacillota</taxon>
        <taxon>Clostridia</taxon>
        <taxon>Eubacteriales</taxon>
        <taxon>Clostridiaceae</taxon>
        <taxon>Hathewaya</taxon>
    </lineage>
</organism>
<evidence type="ECO:0000256" key="4">
    <source>
        <dbReference type="ARBA" id="ARBA00022679"/>
    </source>
</evidence>
<evidence type="ECO:0000256" key="5">
    <source>
        <dbReference type="ARBA" id="ARBA00022723"/>
    </source>
</evidence>
<dbReference type="Gene3D" id="3.60.140.10">
    <property type="entry name" value="CNF1/YfiH-like putative cysteine hydrolases"/>
    <property type="match status" value="1"/>
</dbReference>
<comment type="catalytic activity">
    <reaction evidence="10">
        <text>S-methyl-5'-thioadenosine + phosphate = 5-(methylsulfanyl)-alpha-D-ribose 1-phosphate + adenine</text>
        <dbReference type="Rhea" id="RHEA:11852"/>
        <dbReference type="ChEBI" id="CHEBI:16708"/>
        <dbReference type="ChEBI" id="CHEBI:17509"/>
        <dbReference type="ChEBI" id="CHEBI:43474"/>
        <dbReference type="ChEBI" id="CHEBI:58533"/>
        <dbReference type="EC" id="2.4.2.28"/>
    </reaction>
    <physiologicalReaction direction="left-to-right" evidence="10">
        <dbReference type="Rhea" id="RHEA:11853"/>
    </physiologicalReaction>
</comment>
<dbReference type="GO" id="GO:0017061">
    <property type="term" value="F:S-methyl-5-thioadenosine phosphorylase activity"/>
    <property type="evidence" value="ECO:0007669"/>
    <property type="project" value="UniProtKB-EC"/>
</dbReference>
<proteinExistence type="inferred from homology"/>
<protein>
    <recommendedName>
        <fullName evidence="11">Purine nucleoside phosphorylase</fullName>
    </recommendedName>
</protein>
<keyword evidence="5" id="KW-0479">Metal-binding</keyword>
<evidence type="ECO:0000256" key="6">
    <source>
        <dbReference type="ARBA" id="ARBA00022801"/>
    </source>
</evidence>
<evidence type="ECO:0000256" key="9">
    <source>
        <dbReference type="ARBA" id="ARBA00048968"/>
    </source>
</evidence>
<evidence type="ECO:0000256" key="8">
    <source>
        <dbReference type="ARBA" id="ARBA00047989"/>
    </source>
</evidence>
<dbReference type="CDD" id="cd16833">
    <property type="entry name" value="YfiH"/>
    <property type="match status" value="1"/>
</dbReference>
<dbReference type="OrthoDB" id="4279at2"/>
<keyword evidence="4" id="KW-0808">Transferase</keyword>
<dbReference type="InterPro" id="IPR038371">
    <property type="entry name" value="Cu_polyphenol_OxRdtase_sf"/>
</dbReference>
<accession>A0A1M6JBZ8</accession>
<dbReference type="PANTHER" id="PTHR30616:SF2">
    <property type="entry name" value="PURINE NUCLEOSIDE PHOSPHORYLASE LACC1"/>
    <property type="match status" value="1"/>
</dbReference>
<reference evidence="12 13" key="1">
    <citation type="submission" date="2016-11" db="EMBL/GenBank/DDBJ databases">
        <authorList>
            <person name="Jaros S."/>
            <person name="Januszkiewicz K."/>
            <person name="Wedrychowicz H."/>
        </authorList>
    </citation>
    <scope>NUCLEOTIDE SEQUENCE [LARGE SCALE GENOMIC DNA]</scope>
    <source>
        <strain evidence="12 13">DSM 3090</strain>
    </source>
</reference>
<keyword evidence="6" id="KW-0378">Hydrolase</keyword>
<evidence type="ECO:0000256" key="1">
    <source>
        <dbReference type="ARBA" id="ARBA00000553"/>
    </source>
</evidence>
<evidence type="ECO:0000256" key="11">
    <source>
        <dbReference type="RuleBase" id="RU361274"/>
    </source>
</evidence>
<evidence type="ECO:0000313" key="12">
    <source>
        <dbReference type="EMBL" id="SHJ44134.1"/>
    </source>
</evidence>
<keyword evidence="13" id="KW-1185">Reference proteome</keyword>
<dbReference type="NCBIfam" id="TIGR00726">
    <property type="entry name" value="peptidoglycan editing factor PgeF"/>
    <property type="match status" value="1"/>
</dbReference>
<dbReference type="SUPFAM" id="SSF64438">
    <property type="entry name" value="CNF1/YfiH-like putative cysteine hydrolases"/>
    <property type="match status" value="1"/>
</dbReference>
<dbReference type="PANTHER" id="PTHR30616">
    <property type="entry name" value="UNCHARACTERIZED PROTEIN YFIH"/>
    <property type="match status" value="1"/>
</dbReference>
<dbReference type="GO" id="GO:0005507">
    <property type="term" value="F:copper ion binding"/>
    <property type="evidence" value="ECO:0007669"/>
    <property type="project" value="TreeGrafter"/>
</dbReference>